<dbReference type="Proteomes" id="UP001336835">
    <property type="component" value="Unassembled WGS sequence"/>
</dbReference>
<dbReference type="EMBL" id="JAZDQT010000001">
    <property type="protein sequence ID" value="MEE1944987.1"/>
    <property type="molecule type" value="Genomic_DNA"/>
</dbReference>
<evidence type="ECO:0000313" key="1">
    <source>
        <dbReference type="EMBL" id="MEE1944987.1"/>
    </source>
</evidence>
<sequence length="94" mass="9908">MNVASLSLVVGLALLITQSAFSLSKVRAEYKYINTGVHYIKVDDADVSGCSWLSSPYYCAVETNTDMGASFSFGQLGSSGATPIPGASLSVYEQ</sequence>
<evidence type="ECO:0000313" key="2">
    <source>
        <dbReference type="Proteomes" id="UP001336835"/>
    </source>
</evidence>
<accession>A0ABU7I695</accession>
<comment type="caution">
    <text evidence="1">The sequence shown here is derived from an EMBL/GenBank/DDBJ whole genome shotgun (WGS) entry which is preliminary data.</text>
</comment>
<protein>
    <submittedName>
        <fullName evidence="1">Uncharacterized protein</fullName>
    </submittedName>
</protein>
<proteinExistence type="predicted"/>
<gene>
    <name evidence="1" type="ORF">VRU48_07710</name>
</gene>
<dbReference type="RefSeq" id="WP_330107341.1">
    <property type="nucleotide sequence ID" value="NZ_JAZDQT010000001.1"/>
</dbReference>
<reference evidence="1 2" key="1">
    <citation type="submission" date="2024-01" db="EMBL/GenBank/DDBJ databases">
        <title>Pedobacter sp. nov., isolated from fresh soil.</title>
        <authorList>
            <person name="Le N.T.T."/>
        </authorList>
    </citation>
    <scope>NUCLEOTIDE SEQUENCE [LARGE SCALE GENOMIC DNA]</scope>
    <source>
        <strain evidence="1 2">KR3-3</strain>
    </source>
</reference>
<keyword evidence="2" id="KW-1185">Reference proteome</keyword>
<organism evidence="1 2">
    <name type="scientific">Pedobacter albus</name>
    <dbReference type="NCBI Taxonomy" id="3113905"/>
    <lineage>
        <taxon>Bacteria</taxon>
        <taxon>Pseudomonadati</taxon>
        <taxon>Bacteroidota</taxon>
        <taxon>Sphingobacteriia</taxon>
        <taxon>Sphingobacteriales</taxon>
        <taxon>Sphingobacteriaceae</taxon>
        <taxon>Pedobacter</taxon>
    </lineage>
</organism>
<name>A0ABU7I695_9SPHI</name>